<protein>
    <submittedName>
        <fullName evidence="8">Nitrate transport protein NrtA</fullName>
    </submittedName>
</protein>
<evidence type="ECO:0000256" key="4">
    <source>
        <dbReference type="ARBA" id="ARBA00022519"/>
    </source>
</evidence>
<keyword evidence="4" id="KW-0997">Cell inner membrane</keyword>
<dbReference type="HOGENOM" id="CLU_037398_3_0_5"/>
<dbReference type="PANTHER" id="PTHR30024">
    <property type="entry name" value="ALIPHATIC SULFONATES-BINDING PROTEIN-RELATED"/>
    <property type="match status" value="1"/>
</dbReference>
<dbReference type="KEGG" id="ngg:RG540_CH34190"/>
<dbReference type="GO" id="GO:0012505">
    <property type="term" value="C:endomembrane system"/>
    <property type="evidence" value="ECO:0007669"/>
    <property type="project" value="UniProtKB-SubCell"/>
</dbReference>
<organism evidence="8 9">
    <name type="scientific">Neorhizobium galegae bv. orientalis str. HAMBI 540</name>
    <dbReference type="NCBI Taxonomy" id="1028800"/>
    <lineage>
        <taxon>Bacteria</taxon>
        <taxon>Pseudomonadati</taxon>
        <taxon>Pseudomonadota</taxon>
        <taxon>Alphaproteobacteria</taxon>
        <taxon>Hyphomicrobiales</taxon>
        <taxon>Rhizobiaceae</taxon>
        <taxon>Rhizobium/Agrobacterium group</taxon>
        <taxon>Neorhizobium</taxon>
    </lineage>
</organism>
<dbReference type="EMBL" id="HG938353">
    <property type="protein sequence ID" value="CDN49583.1"/>
    <property type="molecule type" value="Genomic_DNA"/>
</dbReference>
<sequence>MTKISKTGILTSGITRRSLIKTTATVALVGAVKTAFPSGAFAAGAGPEVKGIKLGYIALTDAAPLVIAKEKGFFDKHGLPDVDVAKQASWGATRDNLVLGGAANGIDGAHILSPLPYLMHTGKVTQNNKPVPMAILARLNLDSQGISVAKEYAETGVQLDASKLKAAFEKKKAEGKEIKAAMTFPGGTHDLWIRYWLAAGGIDPNKDVSTIVVPPPQMVANMKVGNMDVFCVGEPWNEQLVNQGIGFTAATTGELWKGHPEKALGLRADWIEKNPNAAKALLMAVMEAQQWCESMDNKAEMAEILGRRQWFNVPPKDVLGRLKGDINYGNGRMVQGTDLYMKFWKDGASYPFKSHDTWFMAENIRWGYLPANTDIKALVNQVNREDIWRGAAKDLGVAAADIPASSSRGKETFFDGKVFDPENPSAYLDSLSIKAAS</sequence>
<keyword evidence="2" id="KW-0813">Transport</keyword>
<dbReference type="OrthoDB" id="570524at2"/>
<accession>A0A068STP5</accession>
<dbReference type="Gene3D" id="3.40.190.10">
    <property type="entry name" value="Periplasmic binding protein-like II"/>
    <property type="match status" value="2"/>
</dbReference>
<proteinExistence type="inferred from homology"/>
<evidence type="ECO:0000256" key="5">
    <source>
        <dbReference type="ARBA" id="ARBA00022729"/>
    </source>
</evidence>
<dbReference type="CDD" id="cd13553">
    <property type="entry name" value="PBP2_NrtA_CpmA_like"/>
    <property type="match status" value="1"/>
</dbReference>
<reference evidence="9" key="1">
    <citation type="journal article" date="2014" name="BMC Genomics">
        <title>Genome sequencing of two Neorhizobium galegae strains reveals a noeT gene responsible for the unusual acetylation of the nodulation factors.</title>
        <authorList>
            <person name="Osterman J."/>
            <person name="Marsh J."/>
            <person name="Laine P.K."/>
            <person name="Zeng Z."/>
            <person name="Alatalo E."/>
            <person name="Sullivan J.T."/>
            <person name="Young J.P."/>
            <person name="Thomas-Oates J."/>
            <person name="Paulin L."/>
            <person name="Lindstrom K."/>
        </authorList>
    </citation>
    <scope>NUCLEOTIDE SEQUENCE [LARGE SCALE GENOMIC DNA]</scope>
    <source>
        <strain evidence="9">HAMBI 540</strain>
    </source>
</reference>
<dbReference type="Pfam" id="PF13379">
    <property type="entry name" value="NMT1_2"/>
    <property type="match status" value="1"/>
</dbReference>
<keyword evidence="5" id="KW-0732">Signal</keyword>
<comment type="subcellular location">
    <subcellularLocation>
        <location evidence="1">Endomembrane system</location>
    </subcellularLocation>
</comment>
<dbReference type="RefSeq" id="WP_038590282.1">
    <property type="nucleotide sequence ID" value="NZ_HG938353.1"/>
</dbReference>
<evidence type="ECO:0000256" key="1">
    <source>
        <dbReference type="ARBA" id="ARBA00004308"/>
    </source>
</evidence>
<evidence type="ECO:0000256" key="2">
    <source>
        <dbReference type="ARBA" id="ARBA00022448"/>
    </source>
</evidence>
<gene>
    <name evidence="8" type="primary">nrtA</name>
    <name evidence="8" type="ORF">RG540_CH34190</name>
</gene>
<evidence type="ECO:0000313" key="8">
    <source>
        <dbReference type="EMBL" id="CDN49583.1"/>
    </source>
</evidence>
<dbReference type="Proteomes" id="UP000028181">
    <property type="component" value="Chromosome I"/>
</dbReference>
<evidence type="ECO:0000256" key="6">
    <source>
        <dbReference type="ARBA" id="ARBA00023136"/>
    </source>
</evidence>
<dbReference type="PATRIC" id="fig|1028800.3.peg.3474"/>
<dbReference type="InterPro" id="IPR006311">
    <property type="entry name" value="TAT_signal"/>
</dbReference>
<dbReference type="InterPro" id="IPR044527">
    <property type="entry name" value="NrtA/CpmA_ABC-bd_dom"/>
</dbReference>
<evidence type="ECO:0000256" key="7">
    <source>
        <dbReference type="ARBA" id="ARBA00024031"/>
    </source>
</evidence>
<keyword evidence="6" id="KW-0472">Membrane</keyword>
<dbReference type="GeneID" id="24257081"/>
<dbReference type="PROSITE" id="PS51318">
    <property type="entry name" value="TAT"/>
    <property type="match status" value="1"/>
</dbReference>
<evidence type="ECO:0000313" key="9">
    <source>
        <dbReference type="Proteomes" id="UP000028181"/>
    </source>
</evidence>
<evidence type="ECO:0000256" key="3">
    <source>
        <dbReference type="ARBA" id="ARBA00022475"/>
    </source>
</evidence>
<dbReference type="AlphaFoldDB" id="A0A068STP5"/>
<keyword evidence="3" id="KW-1003">Cell membrane</keyword>
<comment type="similarity">
    <text evidence="7">Belongs to the CmpA/NrtA family.</text>
</comment>
<name>A0A068STP5_NEOGA</name>
<keyword evidence="9" id="KW-1185">Reference proteome</keyword>
<dbReference type="SUPFAM" id="SSF53850">
    <property type="entry name" value="Periplasmic binding protein-like II"/>
    <property type="match status" value="1"/>
</dbReference>
<dbReference type="PANTHER" id="PTHR30024:SF7">
    <property type="entry name" value="NITRATE_NITRITE BINDING PROTEIN NRTA"/>
    <property type="match status" value="1"/>
</dbReference>
<dbReference type="eggNOG" id="COG0715">
    <property type="taxonomic scope" value="Bacteria"/>
</dbReference>